<name>A0A4V1J3V3_9FUNG</name>
<evidence type="ECO:0000256" key="4">
    <source>
        <dbReference type="ARBA" id="ARBA00022989"/>
    </source>
</evidence>
<comment type="subcellular location">
    <subcellularLocation>
        <location evidence="1">Membrane</location>
        <topology evidence="1">Multi-pass membrane protein</topology>
    </subcellularLocation>
</comment>
<evidence type="ECO:0000256" key="1">
    <source>
        <dbReference type="ARBA" id="ARBA00004141"/>
    </source>
</evidence>
<accession>A0A4V1J3V3</accession>
<dbReference type="PANTHER" id="PTHR28668">
    <property type="entry name" value="TRANSMEMBRANE PROTEIN 234"/>
    <property type="match status" value="1"/>
</dbReference>
<gene>
    <name evidence="7" type="ORF">BJ085DRAFT_24971</name>
</gene>
<dbReference type="EMBL" id="ML003987">
    <property type="protein sequence ID" value="RKP33359.1"/>
    <property type="molecule type" value="Genomic_DNA"/>
</dbReference>
<keyword evidence="8" id="KW-1185">Reference proteome</keyword>
<comment type="similarity">
    <text evidence="2">Belongs to the TMEM234 family.</text>
</comment>
<dbReference type="InterPro" id="IPR037185">
    <property type="entry name" value="EmrE-like"/>
</dbReference>
<feature type="non-terminal residue" evidence="7">
    <location>
        <position position="1"/>
    </location>
</feature>
<evidence type="ECO:0000256" key="3">
    <source>
        <dbReference type="ARBA" id="ARBA00022692"/>
    </source>
</evidence>
<dbReference type="Proteomes" id="UP000268162">
    <property type="component" value="Unassembled WGS sequence"/>
</dbReference>
<keyword evidence="4 6" id="KW-1133">Transmembrane helix</keyword>
<sequence>LNLSGSMVYYYTLGKSDLSLAVPITNSLTFVFTALAGYLLGEDIGSKKTWLGMSLVVAGVALCVTR</sequence>
<dbReference type="PANTHER" id="PTHR28668:SF1">
    <property type="entry name" value="TRANSMEMBRANE PROTEIN 234"/>
    <property type="match status" value="1"/>
</dbReference>
<evidence type="ECO:0000313" key="8">
    <source>
        <dbReference type="Proteomes" id="UP000268162"/>
    </source>
</evidence>
<reference evidence="8" key="1">
    <citation type="journal article" date="2018" name="Nat. Microbiol.">
        <title>Leveraging single-cell genomics to expand the fungal tree of life.</title>
        <authorList>
            <person name="Ahrendt S.R."/>
            <person name="Quandt C.A."/>
            <person name="Ciobanu D."/>
            <person name="Clum A."/>
            <person name="Salamov A."/>
            <person name="Andreopoulos B."/>
            <person name="Cheng J.F."/>
            <person name="Woyke T."/>
            <person name="Pelin A."/>
            <person name="Henrissat B."/>
            <person name="Reynolds N.K."/>
            <person name="Benny G.L."/>
            <person name="Smith M.E."/>
            <person name="James T.Y."/>
            <person name="Grigoriev I.V."/>
        </authorList>
    </citation>
    <scope>NUCLEOTIDE SEQUENCE [LARGE SCALE GENOMIC DNA]</scope>
    <source>
        <strain evidence="8">RSA 468</strain>
    </source>
</reference>
<dbReference type="Pfam" id="PF10639">
    <property type="entry name" value="TMEM234"/>
    <property type="match status" value="1"/>
</dbReference>
<evidence type="ECO:0008006" key="9">
    <source>
        <dbReference type="Google" id="ProtNLM"/>
    </source>
</evidence>
<dbReference type="GO" id="GO:0016020">
    <property type="term" value="C:membrane"/>
    <property type="evidence" value="ECO:0007669"/>
    <property type="project" value="UniProtKB-SubCell"/>
</dbReference>
<evidence type="ECO:0000256" key="5">
    <source>
        <dbReference type="ARBA" id="ARBA00023136"/>
    </source>
</evidence>
<evidence type="ECO:0000256" key="2">
    <source>
        <dbReference type="ARBA" id="ARBA00005977"/>
    </source>
</evidence>
<dbReference type="InterPro" id="IPR018908">
    <property type="entry name" value="TMEM234"/>
</dbReference>
<feature type="transmembrane region" description="Helical" evidence="6">
    <location>
        <begin position="20"/>
        <end position="40"/>
    </location>
</feature>
<dbReference type="AlphaFoldDB" id="A0A4V1J3V3"/>
<evidence type="ECO:0000313" key="7">
    <source>
        <dbReference type="EMBL" id="RKP33359.1"/>
    </source>
</evidence>
<proteinExistence type="inferred from homology"/>
<keyword evidence="5 6" id="KW-0472">Membrane</keyword>
<organism evidence="7 8">
    <name type="scientific">Dimargaris cristalligena</name>
    <dbReference type="NCBI Taxonomy" id="215637"/>
    <lineage>
        <taxon>Eukaryota</taxon>
        <taxon>Fungi</taxon>
        <taxon>Fungi incertae sedis</taxon>
        <taxon>Zoopagomycota</taxon>
        <taxon>Kickxellomycotina</taxon>
        <taxon>Dimargaritomycetes</taxon>
        <taxon>Dimargaritales</taxon>
        <taxon>Dimargaritaceae</taxon>
        <taxon>Dimargaris</taxon>
    </lineage>
</organism>
<evidence type="ECO:0000256" key="6">
    <source>
        <dbReference type="SAM" id="Phobius"/>
    </source>
</evidence>
<keyword evidence="3 6" id="KW-0812">Transmembrane</keyword>
<dbReference type="SUPFAM" id="SSF103481">
    <property type="entry name" value="Multidrug resistance efflux transporter EmrE"/>
    <property type="match status" value="1"/>
</dbReference>
<dbReference type="Gene3D" id="1.10.3730.20">
    <property type="match status" value="1"/>
</dbReference>
<protein>
    <recommendedName>
        <fullName evidence="9">EamA domain-containing protein</fullName>
    </recommendedName>
</protein>